<dbReference type="OrthoDB" id="9761531at2"/>
<comment type="subcellular location">
    <subcellularLocation>
        <location evidence="1">Cell membrane</location>
        <topology evidence="1">Multi-pass membrane protein</topology>
    </subcellularLocation>
</comment>
<feature type="domain" description="DUF4131" evidence="8">
    <location>
        <begin position="30"/>
        <end position="192"/>
    </location>
</feature>
<dbReference type="eggNOG" id="COG0658">
    <property type="taxonomic scope" value="Bacteria"/>
</dbReference>
<feature type="transmembrane region" description="Helical" evidence="6">
    <location>
        <begin position="490"/>
        <end position="515"/>
    </location>
</feature>
<dbReference type="HOGENOM" id="CLU_377545_0_0_10"/>
<keyword evidence="5 6" id="KW-0472">Membrane</keyword>
<dbReference type="Proteomes" id="UP000001208">
    <property type="component" value="Chromosome"/>
</dbReference>
<accession>B3QSH1</accession>
<dbReference type="EMBL" id="CP001100">
    <property type="protein sequence ID" value="ACF12562.1"/>
    <property type="molecule type" value="Genomic_DNA"/>
</dbReference>
<keyword evidence="10" id="KW-1185">Reference proteome</keyword>
<evidence type="ECO:0000256" key="1">
    <source>
        <dbReference type="ARBA" id="ARBA00004651"/>
    </source>
</evidence>
<evidence type="ECO:0000256" key="4">
    <source>
        <dbReference type="ARBA" id="ARBA00022989"/>
    </source>
</evidence>
<keyword evidence="4 6" id="KW-1133">Transmembrane helix</keyword>
<gene>
    <name evidence="9" type="ordered locus">Ctha_0091</name>
</gene>
<feature type="transmembrane region" description="Helical" evidence="6">
    <location>
        <begin position="360"/>
        <end position="385"/>
    </location>
</feature>
<sequence>MQAYPSVRLLFLSIAGILLGEAFPAYAKIYLCAAAGLGALSFFLAVFDLFFKRYVFLKSWPASYIFSVIFSFAALISFQETRVSHNSILHYLNDEHWIKGKILGKPNISENHAYWDMEVREIIVEIDTLPVSGKVRVWQSSPRKLDIALQDGEFVWAFGKLKLPEPTQNKGEIDFAKYLASKGIYAELKSYGEGNLQQINEVDLSIFEQFLVKPTYDFIDHSIEKLIPFGDEKSFIKAILLGDKSGLSDEIKLAFQRTGTFHVLAISGLHVGLFVLVLGAFSQRFKQSRSGKWVVFLISTFVLLLYAAVTGAAPPVKRAVLMAIVFLGTTLYEKKTYALNTLAFADFLILLISPKDLFSLSFLLSNAAVISIILLYPKLISLAIFDNIESSKYWLLPQIGGIVKNIWQAIALTISASLGVSPILGLTFGSVPLLGLLANLPVTFLVSLAVYAMLPALFFNLCCAEFAALYALCAWFFIRVSIQISNWFSQFSFAAISINASWLSALSFYLFIGFLFNLYNQKSRAKWTIFLLISLNFILFGKLFFEKNKEEKLIINDLRKGVSVLCKTQTESIVIDVGMSDYDATRTLKQVQVFHALPSAFLQFASSDRIITEAATAPIFSRKEHQLRLKTIGVFRPNKNVMKVMTKTQQVLFVKKVGVLKPEPFYRVSTLILHLRKFSDADEVRLREWVNFAKPERVVFSTSPFMRKSERQKLHKLIFAEARYFSPQINGQLVFD</sequence>
<evidence type="ECO:0000256" key="5">
    <source>
        <dbReference type="ARBA" id="ARBA00023136"/>
    </source>
</evidence>
<keyword evidence="3 6" id="KW-0812">Transmembrane</keyword>
<dbReference type="NCBIfam" id="TIGR00360">
    <property type="entry name" value="ComEC_N-term"/>
    <property type="match status" value="1"/>
</dbReference>
<feature type="transmembrane region" description="Helical" evidence="6">
    <location>
        <begin position="261"/>
        <end position="281"/>
    </location>
</feature>
<feature type="transmembrane region" description="Helical" evidence="6">
    <location>
        <begin position="63"/>
        <end position="79"/>
    </location>
</feature>
<dbReference type="PANTHER" id="PTHR30619">
    <property type="entry name" value="DNA INTERNALIZATION/COMPETENCE PROTEIN COMEC/REC2"/>
    <property type="match status" value="1"/>
</dbReference>
<dbReference type="Pfam" id="PF13567">
    <property type="entry name" value="DUF4131"/>
    <property type="match status" value="1"/>
</dbReference>
<feature type="transmembrane region" description="Helical" evidence="6">
    <location>
        <begin position="34"/>
        <end position="51"/>
    </location>
</feature>
<dbReference type="PANTHER" id="PTHR30619:SF1">
    <property type="entry name" value="RECOMBINATION PROTEIN 2"/>
    <property type="match status" value="1"/>
</dbReference>
<evidence type="ECO:0000259" key="8">
    <source>
        <dbReference type="Pfam" id="PF13567"/>
    </source>
</evidence>
<evidence type="ECO:0000313" key="10">
    <source>
        <dbReference type="Proteomes" id="UP000001208"/>
    </source>
</evidence>
<reference evidence="9 10" key="1">
    <citation type="submission" date="2008-06" db="EMBL/GenBank/DDBJ databases">
        <title>Complete sequence of Chloroherpeton thalassium ATCC 35110.</title>
        <authorList>
            <consortium name="US DOE Joint Genome Institute"/>
            <person name="Lucas S."/>
            <person name="Copeland A."/>
            <person name="Lapidus A."/>
            <person name="Glavina del Rio T."/>
            <person name="Dalin E."/>
            <person name="Tice H."/>
            <person name="Bruce D."/>
            <person name="Goodwin L."/>
            <person name="Pitluck S."/>
            <person name="Schmutz J."/>
            <person name="Larimer F."/>
            <person name="Land M."/>
            <person name="Hauser L."/>
            <person name="Kyrpides N."/>
            <person name="Mikhailova N."/>
            <person name="Liu Z."/>
            <person name="Li T."/>
            <person name="Zhao F."/>
            <person name="Overmann J."/>
            <person name="Bryant D.A."/>
            <person name="Richardson P."/>
        </authorList>
    </citation>
    <scope>NUCLEOTIDE SEQUENCE [LARGE SCALE GENOMIC DNA]</scope>
    <source>
        <strain evidence="10">ATCC 35110 / GB-78</strain>
    </source>
</reference>
<feature type="transmembrane region" description="Helical" evidence="6">
    <location>
        <begin position="458"/>
        <end position="478"/>
    </location>
</feature>
<feature type="domain" description="ComEC/Rec2-related protein" evidence="7">
    <location>
        <begin position="239"/>
        <end position="516"/>
    </location>
</feature>
<feature type="transmembrane region" description="Helical" evidence="6">
    <location>
        <begin position="293"/>
        <end position="316"/>
    </location>
</feature>
<feature type="transmembrane region" description="Helical" evidence="6">
    <location>
        <begin position="336"/>
        <end position="353"/>
    </location>
</feature>
<evidence type="ECO:0000313" key="9">
    <source>
        <dbReference type="EMBL" id="ACF12562.1"/>
    </source>
</evidence>
<name>B3QSH1_CHLT3</name>
<evidence type="ECO:0000259" key="7">
    <source>
        <dbReference type="Pfam" id="PF03772"/>
    </source>
</evidence>
<dbReference type="AlphaFoldDB" id="B3QSH1"/>
<dbReference type="InterPro" id="IPR025405">
    <property type="entry name" value="DUF4131"/>
</dbReference>
<dbReference type="InterPro" id="IPR004477">
    <property type="entry name" value="ComEC_N"/>
</dbReference>
<proteinExistence type="predicted"/>
<evidence type="ECO:0000256" key="6">
    <source>
        <dbReference type="SAM" id="Phobius"/>
    </source>
</evidence>
<dbReference type="Pfam" id="PF03772">
    <property type="entry name" value="Competence"/>
    <property type="match status" value="1"/>
</dbReference>
<dbReference type="InterPro" id="IPR052159">
    <property type="entry name" value="Competence_DNA_uptake"/>
</dbReference>
<organism evidence="9 10">
    <name type="scientific">Chloroherpeton thalassium (strain ATCC 35110 / GB-78)</name>
    <dbReference type="NCBI Taxonomy" id="517418"/>
    <lineage>
        <taxon>Bacteria</taxon>
        <taxon>Pseudomonadati</taxon>
        <taxon>Chlorobiota</taxon>
        <taxon>Chlorobiia</taxon>
        <taxon>Chlorobiales</taxon>
        <taxon>Chloroherpetonaceae</taxon>
        <taxon>Chloroherpeton</taxon>
    </lineage>
</organism>
<dbReference type="STRING" id="517418.Ctha_0091"/>
<evidence type="ECO:0000256" key="2">
    <source>
        <dbReference type="ARBA" id="ARBA00022475"/>
    </source>
</evidence>
<feature type="transmembrane region" description="Helical" evidence="6">
    <location>
        <begin position="433"/>
        <end position="452"/>
    </location>
</feature>
<dbReference type="RefSeq" id="WP_012498646.1">
    <property type="nucleotide sequence ID" value="NC_011026.1"/>
</dbReference>
<keyword evidence="2" id="KW-1003">Cell membrane</keyword>
<feature type="transmembrane region" description="Helical" evidence="6">
    <location>
        <begin position="527"/>
        <end position="545"/>
    </location>
</feature>
<evidence type="ECO:0000256" key="3">
    <source>
        <dbReference type="ARBA" id="ARBA00022692"/>
    </source>
</evidence>
<dbReference type="KEGG" id="cts:Ctha_0091"/>
<feature type="transmembrane region" description="Helical" evidence="6">
    <location>
        <begin position="405"/>
        <end position="426"/>
    </location>
</feature>
<protein>
    <submittedName>
        <fullName evidence="9">ComEC/Rec2-related protein</fullName>
    </submittedName>
</protein>
<dbReference type="GO" id="GO:0005886">
    <property type="term" value="C:plasma membrane"/>
    <property type="evidence" value="ECO:0007669"/>
    <property type="project" value="UniProtKB-SubCell"/>
</dbReference>